<feature type="compositionally biased region" description="Polar residues" evidence="1">
    <location>
        <begin position="310"/>
        <end position="320"/>
    </location>
</feature>
<gene>
    <name evidence="2" type="ORF">BGW38_001205</name>
</gene>
<dbReference type="AlphaFoldDB" id="A0A9P6G1T7"/>
<proteinExistence type="predicted"/>
<name>A0A9P6G1T7_9FUNG</name>
<organism evidence="2 3">
    <name type="scientific">Lunasporangiospora selenospora</name>
    <dbReference type="NCBI Taxonomy" id="979761"/>
    <lineage>
        <taxon>Eukaryota</taxon>
        <taxon>Fungi</taxon>
        <taxon>Fungi incertae sedis</taxon>
        <taxon>Mucoromycota</taxon>
        <taxon>Mortierellomycotina</taxon>
        <taxon>Mortierellomycetes</taxon>
        <taxon>Mortierellales</taxon>
        <taxon>Mortierellaceae</taxon>
        <taxon>Lunasporangiospora</taxon>
    </lineage>
</organism>
<evidence type="ECO:0000256" key="1">
    <source>
        <dbReference type="SAM" id="MobiDB-lite"/>
    </source>
</evidence>
<accession>A0A9P6G1T7</accession>
<comment type="caution">
    <text evidence="2">The sequence shown here is derived from an EMBL/GenBank/DDBJ whole genome shotgun (WGS) entry which is preliminary data.</text>
</comment>
<feature type="compositionally biased region" description="Basic and acidic residues" evidence="1">
    <location>
        <begin position="377"/>
        <end position="392"/>
    </location>
</feature>
<dbReference type="Proteomes" id="UP000780801">
    <property type="component" value="Unassembled WGS sequence"/>
</dbReference>
<reference evidence="2" key="1">
    <citation type="journal article" date="2020" name="Fungal Divers.">
        <title>Resolving the Mortierellaceae phylogeny through synthesis of multi-gene phylogenetics and phylogenomics.</title>
        <authorList>
            <person name="Vandepol N."/>
            <person name="Liber J."/>
            <person name="Desiro A."/>
            <person name="Na H."/>
            <person name="Kennedy M."/>
            <person name="Barry K."/>
            <person name="Grigoriev I.V."/>
            <person name="Miller A.N."/>
            <person name="O'Donnell K."/>
            <person name="Stajich J.E."/>
            <person name="Bonito G."/>
        </authorList>
    </citation>
    <scope>NUCLEOTIDE SEQUENCE</scope>
    <source>
        <strain evidence="2">KOD1015</strain>
    </source>
</reference>
<feature type="compositionally biased region" description="Basic and acidic residues" evidence="1">
    <location>
        <begin position="401"/>
        <end position="419"/>
    </location>
</feature>
<keyword evidence="3" id="KW-1185">Reference proteome</keyword>
<evidence type="ECO:0000313" key="3">
    <source>
        <dbReference type="Proteomes" id="UP000780801"/>
    </source>
</evidence>
<feature type="compositionally biased region" description="Polar residues" evidence="1">
    <location>
        <begin position="340"/>
        <end position="349"/>
    </location>
</feature>
<feature type="compositionally biased region" description="Polar residues" evidence="1">
    <location>
        <begin position="428"/>
        <end position="446"/>
    </location>
</feature>
<feature type="compositionally biased region" description="Basic and acidic residues" evidence="1">
    <location>
        <begin position="258"/>
        <end position="267"/>
    </location>
</feature>
<evidence type="ECO:0000313" key="2">
    <source>
        <dbReference type="EMBL" id="KAF9585688.1"/>
    </source>
</evidence>
<feature type="region of interest" description="Disordered" evidence="1">
    <location>
        <begin position="1"/>
        <end position="24"/>
    </location>
</feature>
<feature type="compositionally biased region" description="Polar residues" evidence="1">
    <location>
        <begin position="468"/>
        <end position="484"/>
    </location>
</feature>
<feature type="compositionally biased region" description="Low complexity" evidence="1">
    <location>
        <begin position="276"/>
        <end position="288"/>
    </location>
</feature>
<dbReference type="OrthoDB" id="2265579at2759"/>
<dbReference type="EMBL" id="JAABOA010000137">
    <property type="protein sequence ID" value="KAF9585688.1"/>
    <property type="molecule type" value="Genomic_DNA"/>
</dbReference>
<sequence>MSRHPRPSKYTQSSPPPDIESIRGKDLREIRIHEQFDVIRYEARELKRWGNAFEVFLNYMAPAITSYQLNLQLRQAMTESNSRGWSQAPPTSSAPVAAESTTAIPAKPLPAHDFNRDEITAIGHAIAMMVRYAPSPSEANVIYMFYLQKCTPPILSDDTINHCLVSLIYLYNNVRNNTELQLQGVDLVRVALERGIGLEGYKAVKQRECWKKKPERILNNVSHNILWSANLQISEDGKKLEPLVKQQQQSSQAPPYRKPYETPENRGRGRPQYHSRPPQYARPPQQRQGGVTDHPPNEGSSWKHGPHTHPASQANRSNPSAHGASDPVELRNADDPQQPDPSLNHPTQKQQQQQQRPSSSSSSQARPQPRPQASQDHATDDVEETYHAEPSHPNRRKSLKTFKDYKDKNRSFNEAKSKDEDDIDQYSYYRSSGPSDGNQAHPPSSDNGEDRGQTSRRSGKRDIKFVPASSTHARPQGQDSNSNDACVEEGSRTMKANPTRKDGAKARVDEVAEEIALTGKKIEALRLNGPQDE</sequence>
<feature type="region of interest" description="Disordered" evidence="1">
    <location>
        <begin position="242"/>
        <end position="507"/>
    </location>
</feature>
<feature type="compositionally biased region" description="Low complexity" evidence="1">
    <location>
        <begin position="350"/>
        <end position="375"/>
    </location>
</feature>
<protein>
    <submittedName>
        <fullName evidence="2">Uncharacterized protein</fullName>
    </submittedName>
</protein>